<dbReference type="Proteomes" id="UP000008387">
    <property type="component" value="Plasmid phbz1"/>
</dbReference>
<evidence type="ECO:0000313" key="2">
    <source>
        <dbReference type="EMBL" id="CCB80950.1"/>
    </source>
</evidence>
<protein>
    <submittedName>
        <fullName evidence="2">Uncharacterized protein</fullName>
    </submittedName>
</protein>
<proteinExistence type="predicted"/>
<keyword evidence="3" id="KW-1185">Reference proteome</keyword>
<dbReference type="HOGENOM" id="CLU_3310718_0_0_7"/>
<gene>
    <name evidence="2" type="ordered locus">HBZC1_p0700</name>
</gene>
<keyword evidence="1" id="KW-1133">Transmembrane helix</keyword>
<name>F8KUL5_HELBC</name>
<evidence type="ECO:0000256" key="1">
    <source>
        <dbReference type="SAM" id="Phobius"/>
    </source>
</evidence>
<sequence length="39" mass="4456">MSNRVFGVVFVAVFIFSLWVDCIGFVWSLAHYSPMPLGY</sequence>
<feature type="transmembrane region" description="Helical" evidence="1">
    <location>
        <begin position="7"/>
        <end position="30"/>
    </location>
</feature>
<organism evidence="2 3">
    <name type="scientific">Helicobacter bizzozeronii (strain CIII-1)</name>
    <dbReference type="NCBI Taxonomy" id="1002804"/>
    <lineage>
        <taxon>Bacteria</taxon>
        <taxon>Pseudomonadati</taxon>
        <taxon>Campylobacterota</taxon>
        <taxon>Epsilonproteobacteria</taxon>
        <taxon>Campylobacterales</taxon>
        <taxon>Helicobacteraceae</taxon>
        <taxon>Helicobacter</taxon>
    </lineage>
</organism>
<accession>F8KUL5</accession>
<keyword evidence="2" id="KW-0614">Plasmid</keyword>
<dbReference type="EMBL" id="FR871758">
    <property type="protein sequence ID" value="CCB80950.1"/>
    <property type="molecule type" value="Genomic_DNA"/>
</dbReference>
<geneLocation type="plasmid" evidence="2 3">
    <name>phbz1</name>
</geneLocation>
<reference evidence="2 3" key="1">
    <citation type="journal article" date="2011" name="J. Bacteriol.">
        <title>Genome sequence of Helicobacter bizzozeronii strain CIII-1, an isolate from human gastric mucosa.</title>
        <authorList>
            <person name="Schott T."/>
            <person name="Rossi M."/>
            <person name="Hanninen M.L."/>
        </authorList>
    </citation>
    <scope>NUCLEOTIDE SEQUENCE [LARGE SCALE GENOMIC DNA]</scope>
    <source>
        <strain evidence="2 3">CIII-1</strain>
    </source>
</reference>
<evidence type="ECO:0000313" key="3">
    <source>
        <dbReference type="Proteomes" id="UP000008387"/>
    </source>
</evidence>
<dbReference type="AlphaFoldDB" id="F8KUL5"/>
<dbReference type="KEGG" id="hbi:HBZC1_p0700"/>
<keyword evidence="1" id="KW-0472">Membrane</keyword>
<keyword evidence="1" id="KW-0812">Transmembrane</keyword>